<organism evidence="1 2">
    <name type="scientific">Araneus ventricosus</name>
    <name type="common">Orbweaver spider</name>
    <name type="synonym">Epeira ventricosa</name>
    <dbReference type="NCBI Taxonomy" id="182803"/>
    <lineage>
        <taxon>Eukaryota</taxon>
        <taxon>Metazoa</taxon>
        <taxon>Ecdysozoa</taxon>
        <taxon>Arthropoda</taxon>
        <taxon>Chelicerata</taxon>
        <taxon>Arachnida</taxon>
        <taxon>Araneae</taxon>
        <taxon>Araneomorphae</taxon>
        <taxon>Entelegynae</taxon>
        <taxon>Araneoidea</taxon>
        <taxon>Araneidae</taxon>
        <taxon>Araneus</taxon>
    </lineage>
</organism>
<keyword evidence="2" id="KW-1185">Reference proteome</keyword>
<protein>
    <submittedName>
        <fullName evidence="1">Uncharacterized protein</fullName>
    </submittedName>
</protein>
<reference evidence="1 2" key="1">
    <citation type="journal article" date="2019" name="Sci. Rep.">
        <title>Orb-weaving spider Araneus ventricosus genome elucidates the spidroin gene catalogue.</title>
        <authorList>
            <person name="Kono N."/>
            <person name="Nakamura H."/>
            <person name="Ohtoshi R."/>
            <person name="Moran D.A.P."/>
            <person name="Shinohara A."/>
            <person name="Yoshida Y."/>
            <person name="Fujiwara M."/>
            <person name="Mori M."/>
            <person name="Tomita M."/>
            <person name="Arakawa K."/>
        </authorList>
    </citation>
    <scope>NUCLEOTIDE SEQUENCE [LARGE SCALE GENOMIC DNA]</scope>
</reference>
<dbReference type="EMBL" id="BGPR01038383">
    <property type="protein sequence ID" value="GBO14228.1"/>
    <property type="molecule type" value="Genomic_DNA"/>
</dbReference>
<accession>A0A4Y2UMY2</accession>
<evidence type="ECO:0000313" key="1">
    <source>
        <dbReference type="EMBL" id="GBO14228.1"/>
    </source>
</evidence>
<proteinExistence type="predicted"/>
<evidence type="ECO:0000313" key="2">
    <source>
        <dbReference type="Proteomes" id="UP000499080"/>
    </source>
</evidence>
<comment type="caution">
    <text evidence="1">The sequence shown here is derived from an EMBL/GenBank/DDBJ whole genome shotgun (WGS) entry which is preliminary data.</text>
</comment>
<dbReference type="Proteomes" id="UP000499080">
    <property type="component" value="Unassembled WGS sequence"/>
</dbReference>
<dbReference type="AlphaFoldDB" id="A0A4Y2UMY2"/>
<gene>
    <name evidence="1" type="ORF">AVEN_189557_1</name>
</gene>
<name>A0A4Y2UMY2_ARAVE</name>
<sequence length="108" mass="12127">MSTRPTCVGKVISREMSEKRIGGVKCIDSSWIIQTYLQIGYDIGQVISDTSAQLSPFRSEVICAVYNAVFQVANDFSEILSLKDLSNKQFGRVHRPKILKIPSFEKNV</sequence>